<dbReference type="Gene3D" id="1.25.40.10">
    <property type="entry name" value="Tetratricopeptide repeat domain"/>
    <property type="match status" value="1"/>
</dbReference>
<evidence type="ECO:0000256" key="1">
    <source>
        <dbReference type="ARBA" id="ARBA00022737"/>
    </source>
</evidence>
<name>A0AAE3LLP7_9BACI</name>
<dbReference type="RefSeq" id="WP_263071105.1">
    <property type="nucleotide sequence ID" value="NZ_JAOUSF010000001.1"/>
</dbReference>
<evidence type="ECO:0000256" key="3">
    <source>
        <dbReference type="PROSITE-ProRule" id="PRU00339"/>
    </source>
</evidence>
<dbReference type="SUPFAM" id="SSF47413">
    <property type="entry name" value="lambda repressor-like DNA-binding domains"/>
    <property type="match status" value="1"/>
</dbReference>
<dbReference type="InterPro" id="IPR010982">
    <property type="entry name" value="Lambda_DNA-bd_dom_sf"/>
</dbReference>
<dbReference type="PROSITE" id="PS50943">
    <property type="entry name" value="HTH_CROC1"/>
    <property type="match status" value="1"/>
</dbReference>
<dbReference type="Gene3D" id="1.10.260.40">
    <property type="entry name" value="lambda repressor-like DNA-binding domains"/>
    <property type="match status" value="1"/>
</dbReference>
<dbReference type="Pfam" id="PF13424">
    <property type="entry name" value="TPR_12"/>
    <property type="match status" value="1"/>
</dbReference>
<dbReference type="AlphaFoldDB" id="A0AAE3LLP7"/>
<organism evidence="5 6">
    <name type="scientific">Perspicuibacillus lycopersici</name>
    <dbReference type="NCBI Taxonomy" id="1325689"/>
    <lineage>
        <taxon>Bacteria</taxon>
        <taxon>Bacillati</taxon>
        <taxon>Bacillota</taxon>
        <taxon>Bacilli</taxon>
        <taxon>Bacillales</taxon>
        <taxon>Bacillaceae</taxon>
        <taxon>Perspicuibacillus</taxon>
    </lineage>
</organism>
<feature type="repeat" description="TPR" evidence="3">
    <location>
        <begin position="268"/>
        <end position="301"/>
    </location>
</feature>
<comment type="caution">
    <text evidence="5">The sequence shown here is derived from an EMBL/GenBank/DDBJ whole genome shotgun (WGS) entry which is preliminary data.</text>
</comment>
<evidence type="ECO:0000313" key="5">
    <source>
        <dbReference type="EMBL" id="MCU9611967.1"/>
    </source>
</evidence>
<dbReference type="SMART" id="SM00530">
    <property type="entry name" value="HTH_XRE"/>
    <property type="match status" value="1"/>
</dbReference>
<evidence type="ECO:0000259" key="4">
    <source>
        <dbReference type="PROSITE" id="PS50943"/>
    </source>
</evidence>
<dbReference type="Proteomes" id="UP001209318">
    <property type="component" value="Unassembled WGS sequence"/>
</dbReference>
<dbReference type="PANTHER" id="PTHR45641">
    <property type="entry name" value="TETRATRICOPEPTIDE REPEAT PROTEIN (AFU_ORTHOLOGUE AFUA_6G03870)"/>
    <property type="match status" value="1"/>
</dbReference>
<dbReference type="SUPFAM" id="SSF48452">
    <property type="entry name" value="TPR-like"/>
    <property type="match status" value="1"/>
</dbReference>
<dbReference type="SMART" id="SM00028">
    <property type="entry name" value="TPR"/>
    <property type="match status" value="3"/>
</dbReference>
<keyword evidence="6" id="KW-1185">Reference proteome</keyword>
<dbReference type="CDD" id="cd00093">
    <property type="entry name" value="HTH_XRE"/>
    <property type="match status" value="1"/>
</dbReference>
<feature type="domain" description="HTH cro/C1-type" evidence="4">
    <location>
        <begin position="7"/>
        <end position="60"/>
    </location>
</feature>
<accession>A0AAE3LLP7</accession>
<dbReference type="PANTHER" id="PTHR45641:SF19">
    <property type="entry name" value="NEPHROCYSTIN-3"/>
    <property type="match status" value="1"/>
</dbReference>
<dbReference type="GO" id="GO:0003677">
    <property type="term" value="F:DNA binding"/>
    <property type="evidence" value="ECO:0007669"/>
    <property type="project" value="InterPro"/>
</dbReference>
<dbReference type="PROSITE" id="PS50005">
    <property type="entry name" value="TPR"/>
    <property type="match status" value="1"/>
</dbReference>
<evidence type="ECO:0000313" key="6">
    <source>
        <dbReference type="Proteomes" id="UP001209318"/>
    </source>
</evidence>
<sequence>MHIGKRLLFLRKKNGLSLEQAAVGIVSPTHLSNIENGRYYPNGDILKLLAKKYKVSENYLVSFDRKDTTLDEPLHELLYLLISNNMERSKEIIEALEKENPIPNVIQEISFYILKIAFLIKINKPFDEEFAFINNMINEDELTYPDFVHQCYVYSMSQVYFHQRDYENCYNSIQTFLKYNHPETVNATMEFNLLLLLYYLNKPIQAIKLAEKVLKDFYVNHLWDIVVESYMLLFAIYFKQTDYEMALYYTKQSLEVANLLDKNETIKSKIYHNFGITYKGLNLFEEAIVYLEKSIELKKQLNLSTNSSYWSILDIYAQLQDEESFYRWYNEIGVKSEEIEFLRIKLTPSLINEYLPYLNDWAEKFEKQKKYEQACQVYYLLGNHYYSARKYKLSINYHQKVFDIIRKTKGSVYV</sequence>
<dbReference type="InterPro" id="IPR011990">
    <property type="entry name" value="TPR-like_helical_dom_sf"/>
</dbReference>
<dbReference type="InterPro" id="IPR001387">
    <property type="entry name" value="Cro/C1-type_HTH"/>
</dbReference>
<keyword evidence="1" id="KW-0677">Repeat</keyword>
<gene>
    <name evidence="5" type="ORF">OEV98_00155</name>
</gene>
<protein>
    <submittedName>
        <fullName evidence="5">Helix-turn-helix transcriptional regulator</fullName>
    </submittedName>
</protein>
<keyword evidence="2 3" id="KW-0802">TPR repeat</keyword>
<proteinExistence type="predicted"/>
<dbReference type="EMBL" id="JAOUSF010000001">
    <property type="protein sequence ID" value="MCU9611967.1"/>
    <property type="molecule type" value="Genomic_DNA"/>
</dbReference>
<reference evidence="5" key="1">
    <citation type="submission" date="2022-10" db="EMBL/GenBank/DDBJ databases">
        <title>Description of Fervidibacillus gen. nov. in the family Fervidibacillaceae fam. nov. with two species, Fervidibacillus albus sp. nov., and Fervidibacillus halotolerans sp. nov., isolated from tidal flat sediments.</title>
        <authorList>
            <person name="Kwon K.K."/>
            <person name="Yang S.-H."/>
        </authorList>
    </citation>
    <scope>NUCLEOTIDE SEQUENCE</scope>
    <source>
        <strain evidence="5">JCM 19140</strain>
    </source>
</reference>
<dbReference type="InterPro" id="IPR019734">
    <property type="entry name" value="TPR_rpt"/>
</dbReference>
<evidence type="ECO:0000256" key="2">
    <source>
        <dbReference type="ARBA" id="ARBA00022803"/>
    </source>
</evidence>
<dbReference type="Pfam" id="PF01381">
    <property type="entry name" value="HTH_3"/>
    <property type="match status" value="1"/>
</dbReference>